<evidence type="ECO:0000313" key="4">
    <source>
        <dbReference type="EMBL" id="CAA0129122.1"/>
    </source>
</evidence>
<protein>
    <submittedName>
        <fullName evidence="4">Protein kinase UbiB</fullName>
        <ecNumber evidence="4">2.7.-.-</ecNumber>
    </submittedName>
</protein>
<dbReference type="InterPro" id="IPR004147">
    <property type="entry name" value="ABC1_dom"/>
</dbReference>
<feature type="transmembrane region" description="Helical" evidence="2">
    <location>
        <begin position="364"/>
        <end position="383"/>
    </location>
</feature>
<dbReference type="Proteomes" id="UP000433050">
    <property type="component" value="Unassembled WGS sequence"/>
</dbReference>
<evidence type="ECO:0000313" key="5">
    <source>
        <dbReference type="Proteomes" id="UP000433050"/>
    </source>
</evidence>
<accession>A0A5S9R6N4</accession>
<keyword evidence="2" id="KW-0472">Membrane</keyword>
<evidence type="ECO:0000259" key="3">
    <source>
        <dbReference type="Pfam" id="PF03109"/>
    </source>
</evidence>
<dbReference type="InterPro" id="IPR050154">
    <property type="entry name" value="UbiB_kinase"/>
</dbReference>
<sequence>MIFRFVKILAAAASLILLYWAERRRGVDADASALPSRLRRTLDDLGGSFIKIGQALSMRPDLFPEAYLRQLRDLREHARPFSTQEAKPELEHALARPLGDVFRSFDSEPFAAASIAQVHHATLPDGKDVIVKIRRPHMRERIDGDMRILVAVARLAGTAIPSLRRLQLERLACEIWSNLRRETDLLQEARNIRRFCEAYKQRTDVYVPEAIEALCRESILVQVMSHGRSIEDPAVVQDGPRIAGVLVDFYLEQLLKNGLFHGDPHPGNLFLMEDGRICFHDFGLVGYLDRTTRRNLRLFLQAFVQQDAGWMLDAAIELSLIDRTADRALFVPGIEEILSDYSSLPLKDWSIADAFLRVMRLGDGAHVVVPYNLMVLVRALFLIEGCLRRLDPDFNVLDNLIAKGEAAIADTLGGSPERAAMARLKTELALSAQDLPALLASLLHRAHQYGKEPALGLRIGHSEEIERRLDRRAGLLALALLSAGLLVASALLAQVNAGPHVLGMPAAALIGFALAIWLCLRVARSARSLWQG</sequence>
<dbReference type="RefSeq" id="WP_159602187.1">
    <property type="nucleotide sequence ID" value="NZ_CACSAS010000029.1"/>
</dbReference>
<keyword evidence="5" id="KW-1185">Reference proteome</keyword>
<dbReference type="PANTHER" id="PTHR10566:SF113">
    <property type="entry name" value="PROTEIN ACTIVITY OF BC1 COMPLEX KINASE 7, CHLOROPLASTIC"/>
    <property type="match status" value="1"/>
</dbReference>
<keyword evidence="2" id="KW-1133">Transmembrane helix</keyword>
<dbReference type="Pfam" id="PF03109">
    <property type="entry name" value="ABC1"/>
    <property type="match status" value="1"/>
</dbReference>
<comment type="similarity">
    <text evidence="1">Belongs to the protein kinase superfamily. ADCK protein kinase family.</text>
</comment>
<dbReference type="EC" id="2.7.-.-" evidence="4"/>
<evidence type="ECO:0000256" key="1">
    <source>
        <dbReference type="ARBA" id="ARBA00009670"/>
    </source>
</evidence>
<evidence type="ECO:0000256" key="2">
    <source>
        <dbReference type="SAM" id="Phobius"/>
    </source>
</evidence>
<name>A0A5S9R6N4_9HYPH</name>
<keyword evidence="2" id="KW-0812">Transmembrane</keyword>
<reference evidence="4 5" key="1">
    <citation type="submission" date="2019-12" db="EMBL/GenBank/DDBJ databases">
        <authorList>
            <person name="Reyes-Prieto M."/>
        </authorList>
    </citation>
    <scope>NUCLEOTIDE SEQUENCE [LARGE SCALE GENOMIC DNA]</scope>
    <source>
        <strain evidence="4">HF14-78462</strain>
    </source>
</reference>
<proteinExistence type="inferred from homology"/>
<keyword evidence="4" id="KW-0418">Kinase</keyword>
<dbReference type="SUPFAM" id="SSF56112">
    <property type="entry name" value="Protein kinase-like (PK-like)"/>
    <property type="match status" value="1"/>
</dbReference>
<dbReference type="InterPro" id="IPR011009">
    <property type="entry name" value="Kinase-like_dom_sf"/>
</dbReference>
<dbReference type="PANTHER" id="PTHR10566">
    <property type="entry name" value="CHAPERONE-ACTIVITY OF BC1 COMPLEX CABC1 -RELATED"/>
    <property type="match status" value="1"/>
</dbReference>
<feature type="domain" description="ABC1 atypical kinase-like" evidence="3">
    <location>
        <begin position="74"/>
        <end position="309"/>
    </location>
</feature>
<feature type="transmembrane region" description="Helical" evidence="2">
    <location>
        <begin position="475"/>
        <end position="495"/>
    </location>
</feature>
<keyword evidence="4" id="KW-0808">Transferase</keyword>
<organism evidence="4 5">
    <name type="scientific">Starkeya nomas</name>
    <dbReference type="NCBI Taxonomy" id="2666134"/>
    <lineage>
        <taxon>Bacteria</taxon>
        <taxon>Pseudomonadati</taxon>
        <taxon>Pseudomonadota</taxon>
        <taxon>Alphaproteobacteria</taxon>
        <taxon>Hyphomicrobiales</taxon>
        <taxon>Xanthobacteraceae</taxon>
        <taxon>Starkeya</taxon>
    </lineage>
</organism>
<dbReference type="AlphaFoldDB" id="A0A5S9R6N4"/>
<dbReference type="CDD" id="cd05121">
    <property type="entry name" value="ABC1_ADCK3-like"/>
    <property type="match status" value="1"/>
</dbReference>
<gene>
    <name evidence="4" type="primary">ubiB_3</name>
    <name evidence="4" type="ORF">STARVERO_04422</name>
</gene>
<dbReference type="EMBL" id="CACSAS010000029">
    <property type="protein sequence ID" value="CAA0129122.1"/>
    <property type="molecule type" value="Genomic_DNA"/>
</dbReference>
<dbReference type="GO" id="GO:0016301">
    <property type="term" value="F:kinase activity"/>
    <property type="evidence" value="ECO:0007669"/>
    <property type="project" value="UniProtKB-KW"/>
</dbReference>
<feature type="transmembrane region" description="Helical" evidence="2">
    <location>
        <begin position="501"/>
        <end position="520"/>
    </location>
</feature>